<evidence type="ECO:0000256" key="1">
    <source>
        <dbReference type="ARBA" id="ARBA00004141"/>
    </source>
</evidence>
<feature type="transmembrane region" description="Helical" evidence="8">
    <location>
        <begin position="135"/>
        <end position="154"/>
    </location>
</feature>
<evidence type="ECO:0000256" key="8">
    <source>
        <dbReference type="SAM" id="Phobius"/>
    </source>
</evidence>
<evidence type="ECO:0000259" key="9">
    <source>
        <dbReference type="PROSITE" id="PS50262"/>
    </source>
</evidence>
<evidence type="ECO:0000313" key="10">
    <source>
        <dbReference type="EMBL" id="CAE1237257.1"/>
    </source>
</evidence>
<evidence type="ECO:0000256" key="6">
    <source>
        <dbReference type="ARBA" id="ARBA00023170"/>
    </source>
</evidence>
<dbReference type="GO" id="GO:0004930">
    <property type="term" value="F:G protein-coupled receptor activity"/>
    <property type="evidence" value="ECO:0007669"/>
    <property type="project" value="UniProtKB-KW"/>
</dbReference>
<feature type="transmembrane region" description="Helical" evidence="8">
    <location>
        <begin position="272"/>
        <end position="296"/>
    </location>
</feature>
<protein>
    <recommendedName>
        <fullName evidence="9">G-protein coupled receptors family 1 profile domain-containing protein</fullName>
    </recommendedName>
</protein>
<evidence type="ECO:0000256" key="7">
    <source>
        <dbReference type="ARBA" id="ARBA00023224"/>
    </source>
</evidence>
<feature type="domain" description="G-protein coupled receptors family 1 profile" evidence="9">
    <location>
        <begin position="35"/>
        <end position="289"/>
    </location>
</feature>
<name>A0A812BI44_ACAPH</name>
<feature type="transmembrane region" description="Helical" evidence="8">
    <location>
        <begin position="234"/>
        <end position="252"/>
    </location>
</feature>
<evidence type="ECO:0000256" key="5">
    <source>
        <dbReference type="ARBA" id="ARBA00023136"/>
    </source>
</evidence>
<keyword evidence="7" id="KW-0807">Transducer</keyword>
<evidence type="ECO:0000256" key="3">
    <source>
        <dbReference type="ARBA" id="ARBA00022989"/>
    </source>
</evidence>
<feature type="transmembrane region" description="Helical" evidence="8">
    <location>
        <begin position="55"/>
        <end position="75"/>
    </location>
</feature>
<comment type="caution">
    <text evidence="10">The sequence shown here is derived from an EMBL/GenBank/DDBJ whole genome shotgun (WGS) entry which is preliminary data.</text>
</comment>
<dbReference type="InterPro" id="IPR017452">
    <property type="entry name" value="GPCR_Rhodpsn_7TM"/>
</dbReference>
<comment type="subcellular location">
    <subcellularLocation>
        <location evidence="1">Membrane</location>
        <topology evidence="1">Multi-pass membrane protein</topology>
    </subcellularLocation>
</comment>
<dbReference type="CDD" id="cd00637">
    <property type="entry name" value="7tm_classA_rhodopsin-like"/>
    <property type="match status" value="1"/>
</dbReference>
<dbReference type="InterPro" id="IPR000276">
    <property type="entry name" value="GPCR_Rhodpsn"/>
</dbReference>
<gene>
    <name evidence="10" type="ORF">SPHA_20675</name>
</gene>
<dbReference type="Gene3D" id="1.20.1070.10">
    <property type="entry name" value="Rhodopsin 7-helix transmembrane proteins"/>
    <property type="match status" value="1"/>
</dbReference>
<evidence type="ECO:0000256" key="4">
    <source>
        <dbReference type="ARBA" id="ARBA00023040"/>
    </source>
</evidence>
<proteinExistence type="predicted"/>
<keyword evidence="2 8" id="KW-0812">Transmembrane</keyword>
<evidence type="ECO:0000256" key="2">
    <source>
        <dbReference type="ARBA" id="ARBA00022692"/>
    </source>
</evidence>
<dbReference type="Proteomes" id="UP000597762">
    <property type="component" value="Unassembled WGS sequence"/>
</dbReference>
<feature type="transmembrane region" description="Helical" evidence="8">
    <location>
        <begin position="183"/>
        <end position="203"/>
    </location>
</feature>
<reference evidence="10" key="1">
    <citation type="submission" date="2021-01" db="EMBL/GenBank/DDBJ databases">
        <authorList>
            <person name="Li R."/>
            <person name="Bekaert M."/>
        </authorList>
    </citation>
    <scope>NUCLEOTIDE SEQUENCE</scope>
    <source>
        <strain evidence="10">Farmed</strain>
    </source>
</reference>
<keyword evidence="11" id="KW-1185">Reference proteome</keyword>
<sequence length="323" mass="37655">MATNFTIELMNASDFRLNLPSFVLITLLLPFGAVANVLTLFFFVRRETRRNFRVLLIFLTIIDLLCCILTAPLIMVDLLLPRMHPSRALCKMEVFLVYFCNICCHFTLIVLAAERYNFVCRPSRRQLTLFQTKKLIAAVVGVSVFLSLPMSLVVDRIGYLVSKDIYAYTCMHTLPPLWYIYEWTLFAIFFGSLIVIFTLYYLVWKTNRAVEQDEQAEPIESGNTDLRTKQINRTLLGISILYVVSLAPYIIMNNVSWSTDPESWESWIMFQMFMINLWIVNCTGKPVVYAIFYTRFREYIKGIFRRSQKVVYEENVAANEAED</sequence>
<accession>A0A812BI44</accession>
<dbReference type="AlphaFoldDB" id="A0A812BI44"/>
<evidence type="ECO:0000313" key="11">
    <source>
        <dbReference type="Proteomes" id="UP000597762"/>
    </source>
</evidence>
<dbReference type="EMBL" id="CAHIKZ030000759">
    <property type="protein sequence ID" value="CAE1237257.1"/>
    <property type="molecule type" value="Genomic_DNA"/>
</dbReference>
<keyword evidence="5 8" id="KW-0472">Membrane</keyword>
<keyword evidence="4" id="KW-0297">G-protein coupled receptor</keyword>
<feature type="transmembrane region" description="Helical" evidence="8">
    <location>
        <begin position="20"/>
        <end position="43"/>
    </location>
</feature>
<dbReference type="PANTHER" id="PTHR24243:SF208">
    <property type="entry name" value="PYROKININ-1 RECEPTOR"/>
    <property type="match status" value="1"/>
</dbReference>
<dbReference type="PANTHER" id="PTHR24243">
    <property type="entry name" value="G-PROTEIN COUPLED RECEPTOR"/>
    <property type="match status" value="1"/>
</dbReference>
<dbReference type="PROSITE" id="PS50262">
    <property type="entry name" value="G_PROTEIN_RECEP_F1_2"/>
    <property type="match status" value="1"/>
</dbReference>
<dbReference type="PRINTS" id="PR00237">
    <property type="entry name" value="GPCRRHODOPSN"/>
</dbReference>
<organism evidence="10 11">
    <name type="scientific">Acanthosepion pharaonis</name>
    <name type="common">Pharaoh cuttlefish</name>
    <name type="synonym">Sepia pharaonis</name>
    <dbReference type="NCBI Taxonomy" id="158019"/>
    <lineage>
        <taxon>Eukaryota</taxon>
        <taxon>Metazoa</taxon>
        <taxon>Spiralia</taxon>
        <taxon>Lophotrochozoa</taxon>
        <taxon>Mollusca</taxon>
        <taxon>Cephalopoda</taxon>
        <taxon>Coleoidea</taxon>
        <taxon>Decapodiformes</taxon>
        <taxon>Sepiida</taxon>
        <taxon>Sepiina</taxon>
        <taxon>Sepiidae</taxon>
        <taxon>Acanthosepion</taxon>
    </lineage>
</organism>
<dbReference type="GO" id="GO:0016020">
    <property type="term" value="C:membrane"/>
    <property type="evidence" value="ECO:0007669"/>
    <property type="project" value="UniProtKB-SubCell"/>
</dbReference>
<dbReference type="Pfam" id="PF00001">
    <property type="entry name" value="7tm_1"/>
    <property type="match status" value="1"/>
</dbReference>
<feature type="transmembrane region" description="Helical" evidence="8">
    <location>
        <begin position="95"/>
        <end position="114"/>
    </location>
</feature>
<keyword evidence="3 8" id="KW-1133">Transmembrane helix</keyword>
<keyword evidence="6" id="KW-0675">Receptor</keyword>
<dbReference type="SUPFAM" id="SSF81321">
    <property type="entry name" value="Family A G protein-coupled receptor-like"/>
    <property type="match status" value="1"/>
</dbReference>